<reference evidence="2" key="2">
    <citation type="submission" date="2018-02" db="UniProtKB">
        <authorList>
            <consortium name="EnsemblPlants"/>
        </authorList>
    </citation>
    <scope>IDENTIFICATION</scope>
    <source>
        <strain evidence="2">Williams 82</strain>
    </source>
</reference>
<evidence type="ECO:0000313" key="3">
    <source>
        <dbReference type="Proteomes" id="UP000008827"/>
    </source>
</evidence>
<reference evidence="1 2" key="1">
    <citation type="journal article" date="2010" name="Nature">
        <title>Genome sequence of the palaeopolyploid soybean.</title>
        <authorList>
            <person name="Schmutz J."/>
            <person name="Cannon S.B."/>
            <person name="Schlueter J."/>
            <person name="Ma J."/>
            <person name="Mitros T."/>
            <person name="Nelson W."/>
            <person name="Hyten D.L."/>
            <person name="Song Q."/>
            <person name="Thelen J.J."/>
            <person name="Cheng J."/>
            <person name="Xu D."/>
            <person name="Hellsten U."/>
            <person name="May G.D."/>
            <person name="Yu Y."/>
            <person name="Sakurai T."/>
            <person name="Umezawa T."/>
            <person name="Bhattacharyya M.K."/>
            <person name="Sandhu D."/>
            <person name="Valliyodan B."/>
            <person name="Lindquist E."/>
            <person name="Peto M."/>
            <person name="Grant D."/>
            <person name="Shu S."/>
            <person name="Goodstein D."/>
            <person name="Barry K."/>
            <person name="Futrell-Griggs M."/>
            <person name="Abernathy B."/>
            <person name="Du J."/>
            <person name="Tian Z."/>
            <person name="Zhu L."/>
            <person name="Gill N."/>
            <person name="Joshi T."/>
            <person name="Libault M."/>
            <person name="Sethuraman A."/>
            <person name="Zhang X.-C."/>
            <person name="Shinozaki K."/>
            <person name="Nguyen H.T."/>
            <person name="Wing R.A."/>
            <person name="Cregan P."/>
            <person name="Specht J."/>
            <person name="Grimwood J."/>
            <person name="Rokhsar D."/>
            <person name="Stacey G."/>
            <person name="Shoemaker R.C."/>
            <person name="Jackson S.A."/>
        </authorList>
    </citation>
    <scope>NUCLEOTIDE SEQUENCE</scope>
    <source>
        <strain evidence="2">cv. Williams 82</strain>
        <tissue evidence="1">Callus</tissue>
    </source>
</reference>
<dbReference type="Proteomes" id="UP000008827">
    <property type="component" value="Chromosome 13"/>
</dbReference>
<reference evidence="1" key="3">
    <citation type="submission" date="2018-07" db="EMBL/GenBank/DDBJ databases">
        <title>WGS assembly of Glycine max.</title>
        <authorList>
            <person name="Schmutz J."/>
            <person name="Cannon S."/>
            <person name="Schlueter J."/>
            <person name="Ma J."/>
            <person name="Mitros T."/>
            <person name="Nelson W."/>
            <person name="Hyten D."/>
            <person name="Song Q."/>
            <person name="Thelen J."/>
            <person name="Cheng J."/>
            <person name="Xu D."/>
            <person name="Hellsten U."/>
            <person name="May G."/>
            <person name="Yu Y."/>
            <person name="Sakurai T."/>
            <person name="Umezawa T."/>
            <person name="Bhattacharyya M."/>
            <person name="Sandhu D."/>
            <person name="Valliyodan B."/>
            <person name="Lindquist E."/>
            <person name="Peto M."/>
            <person name="Grant D."/>
            <person name="Shu S."/>
            <person name="Goodstein D."/>
            <person name="Barry K."/>
            <person name="Futrell-Griggs M."/>
            <person name="Abernathy B."/>
            <person name="Du J."/>
            <person name="Tian Z."/>
            <person name="Zhu L."/>
            <person name="Gill N."/>
            <person name="Joshi T."/>
            <person name="Libault M."/>
            <person name="Sethuraman A."/>
            <person name="Zhang X."/>
            <person name="Shinozaki K."/>
            <person name="Nguyen H."/>
            <person name="Wing R."/>
            <person name="Cregan P."/>
            <person name="Specht J."/>
            <person name="Grimwood J."/>
            <person name="Rokhsar D."/>
            <person name="Stacey G."/>
            <person name="Shoemaker R."/>
            <person name="Jackson S."/>
        </authorList>
    </citation>
    <scope>NUCLEOTIDE SEQUENCE</scope>
    <source>
        <tissue evidence="1">Callus</tissue>
    </source>
</reference>
<dbReference type="AlphaFoldDB" id="A0A0R0GPH1"/>
<name>A0A0R0GPH1_SOYBN</name>
<evidence type="ECO:0000313" key="1">
    <source>
        <dbReference type="EMBL" id="KRH20250.1"/>
    </source>
</evidence>
<dbReference type="InParanoid" id="A0A0R0GPH1"/>
<evidence type="ECO:0000313" key="2">
    <source>
        <dbReference type="EnsemblPlants" id="KRH20250"/>
    </source>
</evidence>
<dbReference type="EnsemblPlants" id="KRH20250">
    <property type="protein sequence ID" value="KRH20250"/>
    <property type="gene ID" value="GLYMA_13G165900"/>
</dbReference>
<keyword evidence="3" id="KW-1185">Reference proteome</keyword>
<gene>
    <name evidence="1" type="ORF">GLYMA_13G165900</name>
</gene>
<proteinExistence type="predicted"/>
<accession>A0A0R0GPH1</accession>
<organism evidence="1">
    <name type="scientific">Glycine max</name>
    <name type="common">Soybean</name>
    <name type="synonym">Glycine hispida</name>
    <dbReference type="NCBI Taxonomy" id="3847"/>
    <lineage>
        <taxon>Eukaryota</taxon>
        <taxon>Viridiplantae</taxon>
        <taxon>Streptophyta</taxon>
        <taxon>Embryophyta</taxon>
        <taxon>Tracheophyta</taxon>
        <taxon>Spermatophyta</taxon>
        <taxon>Magnoliopsida</taxon>
        <taxon>eudicotyledons</taxon>
        <taxon>Gunneridae</taxon>
        <taxon>Pentapetalae</taxon>
        <taxon>rosids</taxon>
        <taxon>fabids</taxon>
        <taxon>Fabales</taxon>
        <taxon>Fabaceae</taxon>
        <taxon>Papilionoideae</taxon>
        <taxon>50 kb inversion clade</taxon>
        <taxon>NPAAA clade</taxon>
        <taxon>indigoferoid/millettioid clade</taxon>
        <taxon>Phaseoleae</taxon>
        <taxon>Glycine</taxon>
        <taxon>Glycine subgen. Soja</taxon>
    </lineage>
</organism>
<dbReference type="EMBL" id="CM000846">
    <property type="protein sequence ID" value="KRH20250.1"/>
    <property type="molecule type" value="Genomic_DNA"/>
</dbReference>
<sequence>MVRNHRRNITTPIDLRRTPWLRGSTSVCIVHRALHPLKVPLVLRECHLDPCGEADRVAHLLQLLRQPCENEDVRPSPHRGAPVPVRCRSIRL</sequence>
<dbReference type="Gramene" id="KRH20250">
    <property type="protein sequence ID" value="KRH20250"/>
    <property type="gene ID" value="GLYMA_13G165900"/>
</dbReference>
<protein>
    <submittedName>
        <fullName evidence="1 2">Uncharacterized protein</fullName>
    </submittedName>
</protein>